<dbReference type="EMBL" id="JBHDIY010000002">
    <property type="protein sequence ID" value="MFL4469385.1"/>
    <property type="molecule type" value="Genomic_DNA"/>
</dbReference>
<sequence length="367" mass="40224">MRWVTVALMMLLAACNDRTAAPVVPDALNFGLNVPVFMGTTRATNDSGEFGIERATKLRLLKTTVSIPPNRELGSVSDGYDRPKPERDFAIAELQQFDEPAGFTRSLRAEIDARSTDRREVTVFVHGFNNSFADSAFRMAQLGHDLEIPGAHVSYAWPSRANPLGYEYDQDSALFARDGLADLLRTVRSAGQPDVIVVAHSMGSALVMETFRQLEIAQPGWVGANIRGVILMSPDINVDVFRSQFRQIRDVPDPFVVIVSRKDAVLRLSSRLRGQRTQLGNIANADEVADLPINVVDVTAFSDRKSGNHFVAGGSPALIQLLRRSSDLDREFLRGSSGAIVLLPGQRRVITGQVSRPVDPAEESIGQ</sequence>
<dbReference type="Proteomes" id="UP001627408">
    <property type="component" value="Unassembled WGS sequence"/>
</dbReference>
<dbReference type="Pfam" id="PF05990">
    <property type="entry name" value="DUF900"/>
    <property type="match status" value="1"/>
</dbReference>
<dbReference type="PANTHER" id="PTHR36513">
    <property type="entry name" value="ABC TRANSMEMBRANE TYPE-1 DOMAIN-CONTAINING PROTEIN"/>
    <property type="match status" value="1"/>
</dbReference>
<accession>A0ABW8UR82</accession>
<dbReference type="InterPro" id="IPR029058">
    <property type="entry name" value="AB_hydrolase_fold"/>
</dbReference>
<evidence type="ECO:0000313" key="2">
    <source>
        <dbReference type="EMBL" id="MFL4469385.1"/>
    </source>
</evidence>
<reference evidence="2 3" key="1">
    <citation type="submission" date="2024-08" db="EMBL/GenBank/DDBJ databases">
        <title>Tateyamaria sp. nov., isolated from marine algae.</title>
        <authorList>
            <person name="Choi B.J."/>
            <person name="Kim J.M."/>
            <person name="Lee J.K."/>
            <person name="Choi D.G."/>
            <person name="Bayburt H."/>
            <person name="Baek J.H."/>
            <person name="Han D.M."/>
            <person name="Jeon C.O."/>
        </authorList>
    </citation>
    <scope>NUCLEOTIDE SEQUENCE [LARGE SCALE GENOMIC DNA]</scope>
    <source>
        <strain evidence="2 3">KMU-156</strain>
    </source>
</reference>
<proteinExistence type="predicted"/>
<dbReference type="InterPro" id="IPR014586">
    <property type="entry name" value="UCP033909"/>
</dbReference>
<dbReference type="InterPro" id="IPR010297">
    <property type="entry name" value="DUF900_hydrolase"/>
</dbReference>
<dbReference type="PIRSF" id="PIRSF033909">
    <property type="entry name" value="UCP033909"/>
    <property type="match status" value="1"/>
</dbReference>
<dbReference type="SUPFAM" id="SSF53474">
    <property type="entry name" value="alpha/beta-Hydrolases"/>
    <property type="match status" value="1"/>
</dbReference>
<comment type="caution">
    <text evidence="2">The sequence shown here is derived from an EMBL/GenBank/DDBJ whole genome shotgun (WGS) entry which is preliminary data.</text>
</comment>
<dbReference type="PANTHER" id="PTHR36513:SF1">
    <property type="entry name" value="TRANSMEMBRANE PROTEIN"/>
    <property type="match status" value="1"/>
</dbReference>
<keyword evidence="3" id="KW-1185">Reference proteome</keyword>
<gene>
    <name evidence="2" type="ORF">ACERZ8_05690</name>
</gene>
<feature type="chain" id="PRO_5045184476" evidence="1">
    <location>
        <begin position="21"/>
        <end position="367"/>
    </location>
</feature>
<evidence type="ECO:0000256" key="1">
    <source>
        <dbReference type="SAM" id="SignalP"/>
    </source>
</evidence>
<protein>
    <submittedName>
        <fullName evidence="2">Alpha/beta hydrolase</fullName>
    </submittedName>
</protein>
<dbReference type="Gene3D" id="3.40.50.1820">
    <property type="entry name" value="alpha/beta hydrolase"/>
    <property type="match status" value="1"/>
</dbReference>
<dbReference type="GO" id="GO:0016787">
    <property type="term" value="F:hydrolase activity"/>
    <property type="evidence" value="ECO:0007669"/>
    <property type="project" value="UniProtKB-KW"/>
</dbReference>
<organism evidence="2 3">
    <name type="scientific">Tateyamaria armeniaca</name>
    <dbReference type="NCBI Taxonomy" id="2518930"/>
    <lineage>
        <taxon>Bacteria</taxon>
        <taxon>Pseudomonadati</taxon>
        <taxon>Pseudomonadota</taxon>
        <taxon>Alphaproteobacteria</taxon>
        <taxon>Rhodobacterales</taxon>
        <taxon>Roseobacteraceae</taxon>
        <taxon>Tateyamaria</taxon>
    </lineage>
</organism>
<dbReference type="PROSITE" id="PS51257">
    <property type="entry name" value="PROKAR_LIPOPROTEIN"/>
    <property type="match status" value="1"/>
</dbReference>
<keyword evidence="2" id="KW-0378">Hydrolase</keyword>
<name>A0ABW8UR82_9RHOB</name>
<dbReference type="RefSeq" id="WP_407591199.1">
    <property type="nucleotide sequence ID" value="NZ_JBHDIY010000002.1"/>
</dbReference>
<keyword evidence="1" id="KW-0732">Signal</keyword>
<feature type="signal peptide" evidence="1">
    <location>
        <begin position="1"/>
        <end position="20"/>
    </location>
</feature>
<evidence type="ECO:0000313" key="3">
    <source>
        <dbReference type="Proteomes" id="UP001627408"/>
    </source>
</evidence>